<evidence type="ECO:0000313" key="4">
    <source>
        <dbReference type="Proteomes" id="UP001597302"/>
    </source>
</evidence>
<name>A0ABW4DWI8_9RHOB</name>
<dbReference type="RefSeq" id="WP_131575542.1">
    <property type="nucleotide sequence ID" value="NZ_CBCSAJ010000037.1"/>
</dbReference>
<evidence type="ECO:0000313" key="3">
    <source>
        <dbReference type="EMBL" id="MFD1481058.1"/>
    </source>
</evidence>
<accession>A0ABW4DWI8</accession>
<feature type="compositionally biased region" description="Low complexity" evidence="1">
    <location>
        <begin position="195"/>
        <end position="210"/>
    </location>
</feature>
<keyword evidence="2" id="KW-0732">Signal</keyword>
<dbReference type="Proteomes" id="UP001597302">
    <property type="component" value="Unassembled WGS sequence"/>
</dbReference>
<evidence type="ECO:0000256" key="2">
    <source>
        <dbReference type="SAM" id="SignalP"/>
    </source>
</evidence>
<evidence type="ECO:0000256" key="1">
    <source>
        <dbReference type="SAM" id="MobiDB-lite"/>
    </source>
</evidence>
<proteinExistence type="predicted"/>
<feature type="signal peptide" evidence="2">
    <location>
        <begin position="1"/>
        <end position="22"/>
    </location>
</feature>
<dbReference type="EMBL" id="JBHTOQ010000017">
    <property type="protein sequence ID" value="MFD1481058.1"/>
    <property type="molecule type" value="Genomic_DNA"/>
</dbReference>
<protein>
    <submittedName>
        <fullName evidence="3">Uncharacterized protein</fullName>
    </submittedName>
</protein>
<feature type="compositionally biased region" description="Low complexity" evidence="1">
    <location>
        <begin position="61"/>
        <end position="121"/>
    </location>
</feature>
<gene>
    <name evidence="3" type="ORF">ACFQ5P_07115</name>
</gene>
<feature type="region of interest" description="Disordered" evidence="1">
    <location>
        <begin position="61"/>
        <end position="217"/>
    </location>
</feature>
<reference evidence="4" key="1">
    <citation type="journal article" date="2019" name="Int. J. Syst. Evol. Microbiol.">
        <title>The Global Catalogue of Microorganisms (GCM) 10K type strain sequencing project: providing services to taxonomists for standard genome sequencing and annotation.</title>
        <authorList>
            <consortium name="The Broad Institute Genomics Platform"/>
            <consortium name="The Broad Institute Genome Sequencing Center for Infectious Disease"/>
            <person name="Wu L."/>
            <person name="Ma J."/>
        </authorList>
    </citation>
    <scope>NUCLEOTIDE SEQUENCE [LARGE SCALE GENOMIC DNA]</scope>
    <source>
        <strain evidence="4">CCM 8875</strain>
    </source>
</reference>
<comment type="caution">
    <text evidence="3">The sequence shown here is derived from an EMBL/GenBank/DDBJ whole genome shotgun (WGS) entry which is preliminary data.</text>
</comment>
<feature type="chain" id="PRO_5045300337" evidence="2">
    <location>
        <begin position="23"/>
        <end position="246"/>
    </location>
</feature>
<sequence>MKLHTMLMTSSALVIIGTTAMADCAAELALLHAGDASAAHGGGISKDGSLAPLEMPDAAVGADSAASSMNDDPASADDSPAAGDMDAAGSTAATSDPASADRPAATGVPSSLVAPAASSEAGGEGIAKDGSLAPLEGTKAEASTPVAMSGQDIEAQQEGDPTAAESAASSPPSASAADATPTETGGTASGDYGPTAAADTASNDASAEDAVSVTSDRSALLSEAQAALDNGDEDACRAAVEKLEAL</sequence>
<organism evidence="3 4">
    <name type="scientific">Paracoccus nototheniae</name>
    <dbReference type="NCBI Taxonomy" id="2489002"/>
    <lineage>
        <taxon>Bacteria</taxon>
        <taxon>Pseudomonadati</taxon>
        <taxon>Pseudomonadota</taxon>
        <taxon>Alphaproteobacteria</taxon>
        <taxon>Rhodobacterales</taxon>
        <taxon>Paracoccaceae</taxon>
        <taxon>Paracoccus</taxon>
    </lineage>
</organism>
<keyword evidence="4" id="KW-1185">Reference proteome</keyword>
<feature type="compositionally biased region" description="Low complexity" evidence="1">
    <location>
        <begin position="160"/>
        <end position="184"/>
    </location>
</feature>